<keyword evidence="10" id="KW-1185">Reference proteome</keyword>
<keyword evidence="3" id="KW-0547">Nucleotide-binding</keyword>
<dbReference type="RefSeq" id="WP_204916496.1">
    <property type="nucleotide sequence ID" value="NZ_BAAAQP010000011.1"/>
</dbReference>
<feature type="domain" description="Four-carbon acid sugar kinase N-terminal" evidence="7">
    <location>
        <begin position="32"/>
        <end position="271"/>
    </location>
</feature>
<evidence type="ECO:0000259" key="8">
    <source>
        <dbReference type="Pfam" id="PF17042"/>
    </source>
</evidence>
<evidence type="ECO:0000313" key="9">
    <source>
        <dbReference type="EMBL" id="MBM7797865.1"/>
    </source>
</evidence>
<comment type="caution">
    <text evidence="9">The sequence shown here is derived from an EMBL/GenBank/DDBJ whole genome shotgun (WGS) entry which is preliminary data.</text>
</comment>
<comment type="similarity">
    <text evidence="1">Belongs to the four-carbon acid sugar kinase family.</text>
</comment>
<proteinExistence type="inferred from homology"/>
<evidence type="ECO:0000256" key="1">
    <source>
        <dbReference type="ARBA" id="ARBA00005715"/>
    </source>
</evidence>
<accession>A0ABS2RFT7</accession>
<dbReference type="SUPFAM" id="SSF142764">
    <property type="entry name" value="YgbK-like"/>
    <property type="match status" value="1"/>
</dbReference>
<dbReference type="InterPro" id="IPR010737">
    <property type="entry name" value="4-carb_acid_sugar_kinase_N"/>
</dbReference>
<dbReference type="EMBL" id="JAFBCF010000001">
    <property type="protein sequence ID" value="MBM7797865.1"/>
    <property type="molecule type" value="Genomic_DNA"/>
</dbReference>
<reference evidence="9 10" key="1">
    <citation type="submission" date="2021-01" db="EMBL/GenBank/DDBJ databases">
        <title>Sequencing the genomes of 1000 actinobacteria strains.</title>
        <authorList>
            <person name="Klenk H.-P."/>
        </authorList>
    </citation>
    <scope>NUCLEOTIDE SEQUENCE [LARGE SCALE GENOMIC DNA]</scope>
    <source>
        <strain evidence="9 10">DSM 18662</strain>
    </source>
</reference>
<dbReference type="Gene3D" id="3.40.980.20">
    <property type="entry name" value="Four-carbon acid sugar kinase, nucleotide binding domain"/>
    <property type="match status" value="1"/>
</dbReference>
<organism evidence="9 10">
    <name type="scientific">Microlunatus panaciterrae</name>
    <dbReference type="NCBI Taxonomy" id="400768"/>
    <lineage>
        <taxon>Bacteria</taxon>
        <taxon>Bacillati</taxon>
        <taxon>Actinomycetota</taxon>
        <taxon>Actinomycetes</taxon>
        <taxon>Propionibacteriales</taxon>
        <taxon>Propionibacteriaceae</taxon>
        <taxon>Microlunatus</taxon>
    </lineage>
</organism>
<keyword evidence="2" id="KW-0808">Transferase</keyword>
<evidence type="ECO:0000313" key="10">
    <source>
        <dbReference type="Proteomes" id="UP000704762"/>
    </source>
</evidence>
<keyword evidence="4" id="KW-0418">Kinase</keyword>
<gene>
    <name evidence="9" type="ORF">JOE57_000786</name>
</gene>
<name>A0ABS2RFT7_9ACTN</name>
<protein>
    <submittedName>
        <fullName evidence="9">Uncharacterized protein YgbK (DUF1537 family)</fullName>
    </submittedName>
</protein>
<dbReference type="Gene3D" id="3.40.50.10840">
    <property type="entry name" value="Putative sugar-binding, N-terminal domain"/>
    <property type="match status" value="1"/>
</dbReference>
<evidence type="ECO:0000256" key="5">
    <source>
        <dbReference type="ARBA" id="ARBA00022840"/>
    </source>
</evidence>
<dbReference type="Proteomes" id="UP000704762">
    <property type="component" value="Unassembled WGS sequence"/>
</dbReference>
<dbReference type="InterPro" id="IPR042213">
    <property type="entry name" value="NBD_C_sf"/>
</dbReference>
<evidence type="ECO:0000256" key="3">
    <source>
        <dbReference type="ARBA" id="ARBA00022741"/>
    </source>
</evidence>
<dbReference type="Pfam" id="PF17042">
    <property type="entry name" value="NBD_C"/>
    <property type="match status" value="1"/>
</dbReference>
<dbReference type="InterPro" id="IPR031475">
    <property type="entry name" value="NBD_C"/>
</dbReference>
<keyword evidence="6" id="KW-0119">Carbohydrate metabolism</keyword>
<evidence type="ECO:0000256" key="6">
    <source>
        <dbReference type="ARBA" id="ARBA00023277"/>
    </source>
</evidence>
<keyword evidence="5" id="KW-0067">ATP-binding</keyword>
<dbReference type="Pfam" id="PF07005">
    <property type="entry name" value="SBD_N"/>
    <property type="match status" value="1"/>
</dbReference>
<evidence type="ECO:0000256" key="2">
    <source>
        <dbReference type="ARBA" id="ARBA00022679"/>
    </source>
</evidence>
<evidence type="ECO:0000259" key="7">
    <source>
        <dbReference type="Pfam" id="PF07005"/>
    </source>
</evidence>
<evidence type="ECO:0000256" key="4">
    <source>
        <dbReference type="ARBA" id="ARBA00022777"/>
    </source>
</evidence>
<sequence length="484" mass="51318">MLEAEVLAAFPPEVEISAESVAASVAETGRILVVLDDDPTGTQSVADLPVLTSWEVGDFRWALSQGAAAVYVLTNTRSLDAEEARRRVREVVTNALLAADGVDLGFVSRSDSTLRGHFPLEPEVIADALRAAADISIDGVVIVPAFPDAGRITIGGTHYVRAEGGRLIPVARTEFAQDATFGFTRSNLAEYVEEKSAGRYRAEDVVVLDLTVIRGGAAAVADRIDQVVDAAPIVSDAVTENDLRALALGLAEAERRGKRLLYRVGPPFVRARIGQRARSPLTRAEILIGATPAALGGVIVVGSHVGQTTRQLQELNRRHPQATTVELEVPALMEEPTAGQEIARVVDDVVSGLEAGDVILHTSRLLVRGGDAAESLRIARTVSAVVEEVMRRVLQERRPRFVIAKGGITSSDVATRGLQIRHAMVRGPMLPGIVSLWEPVDGPAQGIPYVVFAGNVGDDSALADVVHTLSGALGDDPTGGRPAR</sequence>
<feature type="domain" description="Four-carbon acid sugar kinase nucleotide binding" evidence="8">
    <location>
        <begin position="298"/>
        <end position="462"/>
    </location>
</feature>
<dbReference type="InterPro" id="IPR037051">
    <property type="entry name" value="4-carb_acid_sugar_kinase_N_sf"/>
</dbReference>